<organism evidence="2 3">
    <name type="scientific">Prunus armeniaca</name>
    <name type="common">Apricot</name>
    <name type="synonym">Armeniaca vulgaris</name>
    <dbReference type="NCBI Taxonomy" id="36596"/>
    <lineage>
        <taxon>Eukaryota</taxon>
        <taxon>Viridiplantae</taxon>
        <taxon>Streptophyta</taxon>
        <taxon>Embryophyta</taxon>
        <taxon>Tracheophyta</taxon>
        <taxon>Spermatophyta</taxon>
        <taxon>Magnoliopsida</taxon>
        <taxon>eudicotyledons</taxon>
        <taxon>Gunneridae</taxon>
        <taxon>Pentapetalae</taxon>
        <taxon>rosids</taxon>
        <taxon>fabids</taxon>
        <taxon>Rosales</taxon>
        <taxon>Rosaceae</taxon>
        <taxon>Amygdaloideae</taxon>
        <taxon>Amygdaleae</taxon>
        <taxon>Prunus</taxon>
    </lineage>
</organism>
<dbReference type="AlphaFoldDB" id="A0A6J5VK55"/>
<reference evidence="2 3" key="1">
    <citation type="submission" date="2020-05" db="EMBL/GenBank/DDBJ databases">
        <authorList>
            <person name="Campoy J."/>
            <person name="Schneeberger K."/>
            <person name="Spophaly S."/>
        </authorList>
    </citation>
    <scope>NUCLEOTIDE SEQUENCE [LARGE SCALE GENOMIC DNA]</scope>
    <source>
        <strain evidence="2">PruArmRojPasFocal</strain>
    </source>
</reference>
<gene>
    <name evidence="2" type="ORF">CURHAP_LOCUS48295</name>
</gene>
<protein>
    <submittedName>
        <fullName evidence="2">Uncharacterized protein</fullName>
    </submittedName>
</protein>
<dbReference type="EMBL" id="CAEKDK010000008">
    <property type="protein sequence ID" value="CAB4289479.1"/>
    <property type="molecule type" value="Genomic_DNA"/>
</dbReference>
<accession>A0A6J5VK55</accession>
<sequence>MVAQASLQPPLPNLKPKPNGAEAVLTNQHLWQASSSSKFSHRTARTQLHTLTVVGPDHGSAQLGKFMTPRTVKLSSSTNPRLVFIPK</sequence>
<evidence type="ECO:0000313" key="3">
    <source>
        <dbReference type="Proteomes" id="UP000507222"/>
    </source>
</evidence>
<name>A0A6J5VK55_PRUAR</name>
<dbReference type="Proteomes" id="UP000507222">
    <property type="component" value="Unassembled WGS sequence"/>
</dbReference>
<evidence type="ECO:0000313" key="2">
    <source>
        <dbReference type="EMBL" id="CAB4289479.1"/>
    </source>
</evidence>
<feature type="region of interest" description="Disordered" evidence="1">
    <location>
        <begin position="1"/>
        <end position="20"/>
    </location>
</feature>
<proteinExistence type="predicted"/>
<evidence type="ECO:0000256" key="1">
    <source>
        <dbReference type="SAM" id="MobiDB-lite"/>
    </source>
</evidence>